<dbReference type="AlphaFoldDB" id="A0A852SYD5"/>
<dbReference type="Proteomes" id="UP000589620">
    <property type="component" value="Unassembled WGS sequence"/>
</dbReference>
<evidence type="ECO:0000313" key="2">
    <source>
        <dbReference type="EMBL" id="NYD73672.1"/>
    </source>
</evidence>
<protein>
    <submittedName>
        <fullName evidence="2">Uncharacterized protein</fullName>
    </submittedName>
</protein>
<sequence length="31" mass="3190">MTSLRAVAGAPTVLGRPSRPSDPAQRAIAQN</sequence>
<evidence type="ECO:0000313" key="3">
    <source>
        <dbReference type="Proteomes" id="UP000589620"/>
    </source>
</evidence>
<reference evidence="2 3" key="1">
    <citation type="submission" date="2020-07" db="EMBL/GenBank/DDBJ databases">
        <title>Sequencing the genomes of 1000 actinobacteria strains.</title>
        <authorList>
            <person name="Klenk H.-P."/>
        </authorList>
    </citation>
    <scope>NUCLEOTIDE SEQUENCE [LARGE SCALE GENOMIC DNA]</scope>
    <source>
        <strain evidence="2 3">DSM 23871</strain>
    </source>
</reference>
<proteinExistence type="predicted"/>
<evidence type="ECO:0000256" key="1">
    <source>
        <dbReference type="SAM" id="MobiDB-lite"/>
    </source>
</evidence>
<organism evidence="2 3">
    <name type="scientific">Leifsonia soli</name>
    <dbReference type="NCBI Taxonomy" id="582665"/>
    <lineage>
        <taxon>Bacteria</taxon>
        <taxon>Bacillati</taxon>
        <taxon>Actinomycetota</taxon>
        <taxon>Actinomycetes</taxon>
        <taxon>Micrococcales</taxon>
        <taxon>Microbacteriaceae</taxon>
        <taxon>Leifsonia</taxon>
    </lineage>
</organism>
<comment type="caution">
    <text evidence="2">The sequence shown here is derived from an EMBL/GenBank/DDBJ whole genome shotgun (WGS) entry which is preliminary data.</text>
</comment>
<accession>A0A852SYD5</accession>
<dbReference type="EMBL" id="JACCBJ010000001">
    <property type="protein sequence ID" value="NYD73672.1"/>
    <property type="molecule type" value="Genomic_DNA"/>
</dbReference>
<gene>
    <name evidence="2" type="ORF">BJ963_001191</name>
</gene>
<feature type="region of interest" description="Disordered" evidence="1">
    <location>
        <begin position="1"/>
        <end position="31"/>
    </location>
</feature>
<name>A0A852SYD5_9MICO</name>
<keyword evidence="3" id="KW-1185">Reference proteome</keyword>